<gene>
    <name evidence="1" type="primary">45</name>
    <name evidence="1" type="ORF">SEA_VALENTINIPUFF_45</name>
</gene>
<evidence type="ECO:0000313" key="1">
    <source>
        <dbReference type="EMBL" id="AYD87346.1"/>
    </source>
</evidence>
<name>A0A386KPI3_9CAUD</name>
<dbReference type="Proteomes" id="UP000281993">
    <property type="component" value="Segment"/>
</dbReference>
<reference evidence="1 2" key="1">
    <citation type="submission" date="2018-08" db="EMBL/GenBank/DDBJ databases">
        <authorList>
            <person name="Preder H."/>
            <person name="Servin-Meza L.A."/>
            <person name="Bonilla J.A."/>
            <person name="Klyczek K."/>
            <person name="Garlena R.A."/>
            <person name="Russell D.A."/>
            <person name="Pope W.H."/>
            <person name="Jacobs-Sera D."/>
            <person name="Hatfull G.F."/>
        </authorList>
    </citation>
    <scope>NUCLEOTIDE SEQUENCE [LARGE SCALE GENOMIC DNA]</scope>
</reference>
<evidence type="ECO:0000313" key="2">
    <source>
        <dbReference type="Proteomes" id="UP000281993"/>
    </source>
</evidence>
<protein>
    <submittedName>
        <fullName evidence="1">Uncharacterized protein</fullName>
    </submittedName>
</protein>
<proteinExistence type="predicted"/>
<organism evidence="1 2">
    <name type="scientific">Microbacterium phage ValentiniPuff</name>
    <dbReference type="NCBI Taxonomy" id="2315705"/>
    <lineage>
        <taxon>Viruses</taxon>
        <taxon>Duplodnaviria</taxon>
        <taxon>Heunggongvirae</taxon>
        <taxon>Uroviricota</taxon>
        <taxon>Caudoviricetes</taxon>
        <taxon>Valentinivirus</taxon>
        <taxon>Valentinivirus valentinipuff</taxon>
    </lineage>
</organism>
<dbReference type="EMBL" id="MH825712">
    <property type="protein sequence ID" value="AYD87346.1"/>
    <property type="molecule type" value="Genomic_DNA"/>
</dbReference>
<sequence length="98" mass="10824">MANRKELRDARRKAAEATASLQAIASLPRRVGSLVMWNNGVIWERRGDDDWHAVAHTLADGTVEAPDPVSAAVRYSSAHVAQFECWETGRGALPEEIR</sequence>
<keyword evidence="2" id="KW-1185">Reference proteome</keyword>
<accession>A0A386KPI3</accession>